<dbReference type="InterPro" id="IPR002716">
    <property type="entry name" value="PIN_dom"/>
</dbReference>
<evidence type="ECO:0000313" key="9">
    <source>
        <dbReference type="EMBL" id="TRU36764.1"/>
    </source>
</evidence>
<dbReference type="InterPro" id="IPR050556">
    <property type="entry name" value="Type_II_TA_system_RNase"/>
</dbReference>
<evidence type="ECO:0000256" key="7">
    <source>
        <dbReference type="ARBA" id="ARBA00038093"/>
    </source>
</evidence>
<evidence type="ECO:0000259" key="8">
    <source>
        <dbReference type="Pfam" id="PF01850"/>
    </source>
</evidence>
<keyword evidence="6" id="KW-0460">Magnesium</keyword>
<evidence type="ECO:0000256" key="3">
    <source>
        <dbReference type="ARBA" id="ARBA00022722"/>
    </source>
</evidence>
<dbReference type="PANTHER" id="PTHR33653:SF1">
    <property type="entry name" value="RIBONUCLEASE VAPC2"/>
    <property type="match status" value="1"/>
</dbReference>
<dbReference type="GO" id="GO:0046872">
    <property type="term" value="F:metal ion binding"/>
    <property type="evidence" value="ECO:0007669"/>
    <property type="project" value="UniProtKB-KW"/>
</dbReference>
<dbReference type="GO" id="GO:0004518">
    <property type="term" value="F:nuclease activity"/>
    <property type="evidence" value="ECO:0007669"/>
    <property type="project" value="UniProtKB-KW"/>
</dbReference>
<dbReference type="Gene3D" id="3.40.50.1010">
    <property type="entry name" value="5'-nuclease"/>
    <property type="match status" value="1"/>
</dbReference>
<evidence type="ECO:0000313" key="10">
    <source>
        <dbReference type="Proteomes" id="UP000317708"/>
    </source>
</evidence>
<evidence type="ECO:0000256" key="5">
    <source>
        <dbReference type="ARBA" id="ARBA00022801"/>
    </source>
</evidence>
<dbReference type="Proteomes" id="UP000317708">
    <property type="component" value="Unassembled WGS sequence"/>
</dbReference>
<accession>A0A552EQN2</accession>
<comment type="similarity">
    <text evidence="7">Belongs to the PINc/VapC protein family.</text>
</comment>
<proteinExistence type="inferred from homology"/>
<evidence type="ECO:0000256" key="4">
    <source>
        <dbReference type="ARBA" id="ARBA00022723"/>
    </source>
</evidence>
<feature type="domain" description="PIN" evidence="8">
    <location>
        <begin position="4"/>
        <end position="124"/>
    </location>
</feature>
<name>A0A552EQN2_MICAE</name>
<dbReference type="AlphaFoldDB" id="A0A552EQN2"/>
<evidence type="ECO:0000256" key="6">
    <source>
        <dbReference type="ARBA" id="ARBA00022842"/>
    </source>
</evidence>
<keyword evidence="4" id="KW-0479">Metal-binding</keyword>
<dbReference type="EMBL" id="SFBI01000100">
    <property type="protein sequence ID" value="TRU36764.1"/>
    <property type="molecule type" value="Genomic_DNA"/>
</dbReference>
<dbReference type="GO" id="GO:0016787">
    <property type="term" value="F:hydrolase activity"/>
    <property type="evidence" value="ECO:0007669"/>
    <property type="project" value="UniProtKB-KW"/>
</dbReference>
<dbReference type="Pfam" id="PF01850">
    <property type="entry name" value="PIN"/>
    <property type="match status" value="1"/>
</dbReference>
<gene>
    <name evidence="9" type="ORF">EWV92_11625</name>
</gene>
<evidence type="ECO:0000256" key="1">
    <source>
        <dbReference type="ARBA" id="ARBA00001946"/>
    </source>
</evidence>
<organism evidence="9 10">
    <name type="scientific">Microcystis aeruginosa Ma_MB_S_20031200_S102</name>
    <dbReference type="NCBI Taxonomy" id="2486254"/>
    <lineage>
        <taxon>Bacteria</taxon>
        <taxon>Bacillati</taxon>
        <taxon>Cyanobacteriota</taxon>
        <taxon>Cyanophyceae</taxon>
        <taxon>Oscillatoriophycideae</taxon>
        <taxon>Chroococcales</taxon>
        <taxon>Microcystaceae</taxon>
        <taxon>Microcystis</taxon>
    </lineage>
</organism>
<evidence type="ECO:0000256" key="2">
    <source>
        <dbReference type="ARBA" id="ARBA00022649"/>
    </source>
</evidence>
<dbReference type="SUPFAM" id="SSF88723">
    <property type="entry name" value="PIN domain-like"/>
    <property type="match status" value="1"/>
</dbReference>
<keyword evidence="3" id="KW-0540">Nuclease</keyword>
<dbReference type="PANTHER" id="PTHR33653">
    <property type="entry name" value="RIBONUCLEASE VAPC2"/>
    <property type="match status" value="1"/>
</dbReference>
<keyword evidence="5" id="KW-0378">Hydrolase</keyword>
<keyword evidence="2" id="KW-1277">Toxin-antitoxin system</keyword>
<comment type="cofactor">
    <cofactor evidence="1">
        <name>Mg(2+)</name>
        <dbReference type="ChEBI" id="CHEBI:18420"/>
    </cofactor>
</comment>
<reference evidence="9 10" key="1">
    <citation type="submission" date="2019-01" db="EMBL/GenBank/DDBJ databases">
        <title>Coherence of Microcystis species and biogeography revealed through population genomics.</title>
        <authorList>
            <person name="Perez-Carrascal O.M."/>
            <person name="Terrat Y."/>
            <person name="Giani A."/>
            <person name="Fortin N."/>
            <person name="Tromas N."/>
            <person name="Shapiro B.J."/>
        </authorList>
    </citation>
    <scope>NUCLEOTIDE SEQUENCE [LARGE SCALE GENOMIC DNA]</scope>
    <source>
        <strain evidence="9">Ma_MB_S_20031200_S102</strain>
    </source>
</reference>
<dbReference type="InterPro" id="IPR029060">
    <property type="entry name" value="PIN-like_dom_sf"/>
</dbReference>
<protein>
    <submittedName>
        <fullName evidence="9">Type II toxin-antitoxin system VapC family toxin</fullName>
    </submittedName>
</protein>
<sequence length="137" mass="15930">MKKLIDSCILIDHFNGVSAATSYLKKHKNDACISIITKAEVLIGFEDETTFHQAQQVLSYFHLIELDQTIIDLVIQLRREQIRKKLNKLPHQKIIQWKLPDAIQAAIAFHYNLKLVPHNTKDFDLTQYPFVEVPYTV</sequence>
<comment type="caution">
    <text evidence="9">The sequence shown here is derived from an EMBL/GenBank/DDBJ whole genome shotgun (WGS) entry which is preliminary data.</text>
</comment>